<comment type="subcellular location">
    <subcellularLocation>
        <location evidence="1">Nucleus</location>
    </subcellularLocation>
</comment>
<keyword evidence="7" id="KW-1185">Reference proteome</keyword>
<evidence type="ECO:0000256" key="3">
    <source>
        <dbReference type="ARBA" id="ARBA00022771"/>
    </source>
</evidence>
<organism evidence="6 7">
    <name type="scientific">Galerina marginata (strain CBS 339.88)</name>
    <dbReference type="NCBI Taxonomy" id="685588"/>
    <lineage>
        <taxon>Eukaryota</taxon>
        <taxon>Fungi</taxon>
        <taxon>Dikarya</taxon>
        <taxon>Basidiomycota</taxon>
        <taxon>Agaricomycotina</taxon>
        <taxon>Agaricomycetes</taxon>
        <taxon>Agaricomycetidae</taxon>
        <taxon>Agaricales</taxon>
        <taxon>Agaricineae</taxon>
        <taxon>Strophariaceae</taxon>
        <taxon>Galerina</taxon>
    </lineage>
</organism>
<keyword evidence="5" id="KW-0539">Nucleus</keyword>
<evidence type="ECO:0008006" key="8">
    <source>
        <dbReference type="Google" id="ProtNLM"/>
    </source>
</evidence>
<dbReference type="STRING" id="685588.A0A067T7V9"/>
<sequence length="225" mass="25563">IERLSKEWTSPIYVFFRKIPRIEYKESRRYHIFECGASRCKGKNGRDVRRLRYLDTSDARSTSNMRKHARICWGDEAVAAADATKDLAGAREVLAKSKLRDGSITAEFERIGKGKVTYSHRQHTKTETRWSLMKTGRPEYYLPSPETVSRDVKTVFVAVRKCLAKMLQEHEGALNFATDAWTSPNHKAYIAVTVHFEVKGVPASMLLDLLEVARSHSGLNLAAAF</sequence>
<keyword evidence="3" id="KW-0863">Zinc-finger</keyword>
<evidence type="ECO:0000256" key="2">
    <source>
        <dbReference type="ARBA" id="ARBA00022723"/>
    </source>
</evidence>
<feature type="non-terminal residue" evidence="6">
    <location>
        <position position="1"/>
    </location>
</feature>
<dbReference type="GO" id="GO:0008270">
    <property type="term" value="F:zinc ion binding"/>
    <property type="evidence" value="ECO:0007669"/>
    <property type="project" value="UniProtKB-KW"/>
</dbReference>
<evidence type="ECO:0000256" key="1">
    <source>
        <dbReference type="ARBA" id="ARBA00004123"/>
    </source>
</evidence>
<dbReference type="OrthoDB" id="2677917at2759"/>
<evidence type="ECO:0000256" key="5">
    <source>
        <dbReference type="ARBA" id="ARBA00023242"/>
    </source>
</evidence>
<dbReference type="GO" id="GO:0005634">
    <property type="term" value="C:nucleus"/>
    <property type="evidence" value="ECO:0007669"/>
    <property type="project" value="UniProtKB-SubCell"/>
</dbReference>
<keyword evidence="4" id="KW-0862">Zinc</keyword>
<evidence type="ECO:0000256" key="4">
    <source>
        <dbReference type="ARBA" id="ARBA00022833"/>
    </source>
</evidence>
<name>A0A067T7V9_GALM3</name>
<proteinExistence type="predicted"/>
<evidence type="ECO:0000313" key="6">
    <source>
        <dbReference type="EMBL" id="KDR79295.1"/>
    </source>
</evidence>
<feature type="non-terminal residue" evidence="6">
    <location>
        <position position="225"/>
    </location>
</feature>
<dbReference type="InterPro" id="IPR052035">
    <property type="entry name" value="ZnF_BED_domain_contain"/>
</dbReference>
<accession>A0A067T7V9</accession>
<protein>
    <recommendedName>
        <fullName evidence="8">HAT C-terminal dimerisation domain-containing protein</fullName>
    </recommendedName>
</protein>
<keyword evidence="2" id="KW-0479">Metal-binding</keyword>
<dbReference type="HOGENOM" id="CLU_087375_1_0_1"/>
<dbReference type="PANTHER" id="PTHR46481">
    <property type="entry name" value="ZINC FINGER BED DOMAIN-CONTAINING PROTEIN 4"/>
    <property type="match status" value="1"/>
</dbReference>
<dbReference type="AlphaFoldDB" id="A0A067T7V9"/>
<evidence type="ECO:0000313" key="7">
    <source>
        <dbReference type="Proteomes" id="UP000027222"/>
    </source>
</evidence>
<dbReference type="EMBL" id="KL142373">
    <property type="protein sequence ID" value="KDR79295.1"/>
    <property type="molecule type" value="Genomic_DNA"/>
</dbReference>
<gene>
    <name evidence="6" type="ORF">GALMADRAFT_49157</name>
</gene>
<dbReference type="PANTHER" id="PTHR46481:SF10">
    <property type="entry name" value="ZINC FINGER BED DOMAIN-CONTAINING PROTEIN 39"/>
    <property type="match status" value="1"/>
</dbReference>
<reference evidence="7" key="1">
    <citation type="journal article" date="2014" name="Proc. Natl. Acad. Sci. U.S.A.">
        <title>Extensive sampling of basidiomycete genomes demonstrates inadequacy of the white-rot/brown-rot paradigm for wood decay fungi.</title>
        <authorList>
            <person name="Riley R."/>
            <person name="Salamov A.A."/>
            <person name="Brown D.W."/>
            <person name="Nagy L.G."/>
            <person name="Floudas D."/>
            <person name="Held B.W."/>
            <person name="Levasseur A."/>
            <person name="Lombard V."/>
            <person name="Morin E."/>
            <person name="Otillar R."/>
            <person name="Lindquist E.A."/>
            <person name="Sun H."/>
            <person name="LaButti K.M."/>
            <person name="Schmutz J."/>
            <person name="Jabbour D."/>
            <person name="Luo H."/>
            <person name="Baker S.E."/>
            <person name="Pisabarro A.G."/>
            <person name="Walton J.D."/>
            <person name="Blanchette R.A."/>
            <person name="Henrissat B."/>
            <person name="Martin F."/>
            <person name="Cullen D."/>
            <person name="Hibbett D.S."/>
            <person name="Grigoriev I.V."/>
        </authorList>
    </citation>
    <scope>NUCLEOTIDE SEQUENCE [LARGE SCALE GENOMIC DNA]</scope>
    <source>
        <strain evidence="7">CBS 339.88</strain>
    </source>
</reference>
<dbReference type="Proteomes" id="UP000027222">
    <property type="component" value="Unassembled WGS sequence"/>
</dbReference>